<accession>A0ACC1J7X3</accession>
<keyword evidence="2" id="KW-1185">Reference proteome</keyword>
<proteinExistence type="predicted"/>
<gene>
    <name evidence="1" type="ORF">FBU59_003567</name>
</gene>
<sequence>MDKQSSHLYTPRADQVPQGGEDEFAGGSNDGQFARGVGFTYTGRQMSGAGPANDSASAAGDKAQRNTFLSGFRHSLPGGGQGDGEKEAPMDTYEARERLGQEKGGTGGEGNMAMGSHEHVEDLEVTKSRRCWVFITWALTFWMPSPLLSCCGRMKRQDVRMAWREKLAICVLIVILWFALLFLIIGLGLILCPKENVWTLDDIAGYNTEKKAYVALRGSTYDITDWMRQSHGTTANKATKELIVQFYAGNDVNASFPIPVRVACPQFLSAKDDPNYTRYYPVDGASTDIDPNSQYMFKHKYQADPTSDELQDPNFFQKYALPGLKNFRKGGVVWKFDWINSMYKDQGKYWRVINKEVFNMQPYFDPIVTSSALNVNNKYNLLDSKLESIMNQGGYGSADITKDWDALTWDAATRDANYNCMKNLFYVGKVDDRQS</sequence>
<reference evidence="1" key="1">
    <citation type="submission" date="2022-07" db="EMBL/GenBank/DDBJ databases">
        <title>Phylogenomic reconstructions and comparative analyses of Kickxellomycotina fungi.</title>
        <authorList>
            <person name="Reynolds N.K."/>
            <person name="Stajich J.E."/>
            <person name="Barry K."/>
            <person name="Grigoriev I.V."/>
            <person name="Crous P."/>
            <person name="Smith M.E."/>
        </authorList>
    </citation>
    <scope>NUCLEOTIDE SEQUENCE</scope>
    <source>
        <strain evidence="1">NRRL 5244</strain>
    </source>
</reference>
<dbReference type="EMBL" id="JANBPW010002323">
    <property type="protein sequence ID" value="KAJ1941205.1"/>
    <property type="molecule type" value="Genomic_DNA"/>
</dbReference>
<protein>
    <submittedName>
        <fullName evidence="1">Uncharacterized protein</fullName>
    </submittedName>
</protein>
<evidence type="ECO:0000313" key="1">
    <source>
        <dbReference type="EMBL" id="KAJ1941205.1"/>
    </source>
</evidence>
<dbReference type="Proteomes" id="UP001150603">
    <property type="component" value="Unassembled WGS sequence"/>
</dbReference>
<feature type="non-terminal residue" evidence="1">
    <location>
        <position position="435"/>
    </location>
</feature>
<name>A0ACC1J7X3_9FUNG</name>
<comment type="caution">
    <text evidence="1">The sequence shown here is derived from an EMBL/GenBank/DDBJ whole genome shotgun (WGS) entry which is preliminary data.</text>
</comment>
<evidence type="ECO:0000313" key="2">
    <source>
        <dbReference type="Proteomes" id="UP001150603"/>
    </source>
</evidence>
<organism evidence="1 2">
    <name type="scientific">Linderina macrospora</name>
    <dbReference type="NCBI Taxonomy" id="4868"/>
    <lineage>
        <taxon>Eukaryota</taxon>
        <taxon>Fungi</taxon>
        <taxon>Fungi incertae sedis</taxon>
        <taxon>Zoopagomycota</taxon>
        <taxon>Kickxellomycotina</taxon>
        <taxon>Kickxellomycetes</taxon>
        <taxon>Kickxellales</taxon>
        <taxon>Kickxellaceae</taxon>
        <taxon>Linderina</taxon>
    </lineage>
</organism>